<evidence type="ECO:0000256" key="2">
    <source>
        <dbReference type="ARBA" id="ARBA00022801"/>
    </source>
</evidence>
<dbReference type="GO" id="GO:0008770">
    <property type="term" value="F:[acyl-carrier-protein] phosphodiesterase activity"/>
    <property type="evidence" value="ECO:0007669"/>
    <property type="project" value="InterPro"/>
</dbReference>
<sequence>MNYLAHLYLSGTSEQVIVGNFIGDFVKGKKYLDYPNQISKGIVMHRRIDSFTDKHESTKMAKAFFRNEFGLYSGIVVDFFYDHFLAKNWPDYSTITLRSFAKRMHAILLSNYMVLPRRVQGFLPFLIQNKRLESYATVDGIVQSLKIMGNYSSVPSKSEEANIILQQNYVLLEDLFNIFMKDMMKYVSSEFEIELPQPVEQETTMMSANHQRK</sequence>
<comment type="caution">
    <text evidence="4">The sequence shown here is derived from an EMBL/GenBank/DDBJ whole genome shotgun (WGS) entry which is preliminary data.</text>
</comment>
<dbReference type="PANTHER" id="PTHR38764">
    <property type="entry name" value="ACYL CARRIER PROTEIN PHOSPHODIESTERASE"/>
    <property type="match status" value="1"/>
</dbReference>
<keyword evidence="2" id="KW-0378">Hydrolase</keyword>
<evidence type="ECO:0000256" key="3">
    <source>
        <dbReference type="ARBA" id="ARBA00023098"/>
    </source>
</evidence>
<name>A0A9X3J951_9BACT</name>
<dbReference type="PANTHER" id="PTHR38764:SF1">
    <property type="entry name" value="ACYL CARRIER PROTEIN PHOSPHODIESTERASE"/>
    <property type="match status" value="1"/>
</dbReference>
<dbReference type="InterPro" id="IPR007431">
    <property type="entry name" value="ACP_PD"/>
</dbReference>
<evidence type="ECO:0000313" key="4">
    <source>
        <dbReference type="EMBL" id="MCY1722415.1"/>
    </source>
</evidence>
<proteinExistence type="predicted"/>
<accession>A0A9X3J951</accession>
<keyword evidence="3" id="KW-0443">Lipid metabolism</keyword>
<organism evidence="4 5">
    <name type="scientific">Draconibacterium aestuarii</name>
    <dbReference type="NCBI Taxonomy" id="2998507"/>
    <lineage>
        <taxon>Bacteria</taxon>
        <taxon>Pseudomonadati</taxon>
        <taxon>Bacteroidota</taxon>
        <taxon>Bacteroidia</taxon>
        <taxon>Marinilabiliales</taxon>
        <taxon>Prolixibacteraceae</taxon>
        <taxon>Draconibacterium</taxon>
    </lineage>
</organism>
<dbReference type="EMBL" id="JAPOHD010000056">
    <property type="protein sequence ID" value="MCY1722415.1"/>
    <property type="molecule type" value="Genomic_DNA"/>
</dbReference>
<gene>
    <name evidence="4" type="ORF">OU798_18850</name>
</gene>
<evidence type="ECO:0000256" key="1">
    <source>
        <dbReference type="ARBA" id="ARBA00022516"/>
    </source>
</evidence>
<dbReference type="GO" id="GO:0006633">
    <property type="term" value="P:fatty acid biosynthetic process"/>
    <property type="evidence" value="ECO:0007669"/>
    <property type="project" value="InterPro"/>
</dbReference>
<protein>
    <submittedName>
        <fullName evidence="4">ACP phosphodiesterase</fullName>
    </submittedName>
</protein>
<evidence type="ECO:0000313" key="5">
    <source>
        <dbReference type="Proteomes" id="UP001145087"/>
    </source>
</evidence>
<dbReference type="PIRSF" id="PIRSF011489">
    <property type="entry name" value="DUF479"/>
    <property type="match status" value="1"/>
</dbReference>
<reference evidence="4" key="1">
    <citation type="submission" date="2022-11" db="EMBL/GenBank/DDBJ databases">
        <title>Marilongibacter aestuarii gen. nov., sp. nov., isolated from tidal flat sediment.</title>
        <authorList>
            <person name="Jiayan W."/>
        </authorList>
    </citation>
    <scope>NUCLEOTIDE SEQUENCE</scope>
    <source>
        <strain evidence="4">Z1-6</strain>
    </source>
</reference>
<dbReference type="Pfam" id="PF04336">
    <property type="entry name" value="ACP_PD"/>
    <property type="match status" value="1"/>
</dbReference>
<dbReference type="RefSeq" id="WP_343334741.1">
    <property type="nucleotide sequence ID" value="NZ_JAPOHD010000056.1"/>
</dbReference>
<keyword evidence="1" id="KW-0444">Lipid biosynthesis</keyword>
<dbReference type="Proteomes" id="UP001145087">
    <property type="component" value="Unassembled WGS sequence"/>
</dbReference>
<keyword evidence="5" id="KW-1185">Reference proteome</keyword>
<dbReference type="AlphaFoldDB" id="A0A9X3J951"/>